<keyword evidence="1" id="KW-1133">Transmembrane helix</keyword>
<dbReference type="Proteomes" id="UP001341840">
    <property type="component" value="Unassembled WGS sequence"/>
</dbReference>
<evidence type="ECO:0008006" key="4">
    <source>
        <dbReference type="Google" id="ProtNLM"/>
    </source>
</evidence>
<dbReference type="EMBL" id="JASCZI010212221">
    <property type="protein sequence ID" value="MED6198774.1"/>
    <property type="molecule type" value="Genomic_DNA"/>
</dbReference>
<evidence type="ECO:0000313" key="3">
    <source>
        <dbReference type="Proteomes" id="UP001341840"/>
    </source>
</evidence>
<keyword evidence="3" id="KW-1185">Reference proteome</keyword>
<sequence length="100" mass="11361">MGGKDWNVGTAWGWAREGVTALWLREGVRKRDKVGLGGRKERCWTALGARLGWARVVMGMIFLILKLFLWWLKVVVANILGRGFTDASHVGRKVMRVHRS</sequence>
<evidence type="ECO:0000313" key="2">
    <source>
        <dbReference type="EMBL" id="MED6198774.1"/>
    </source>
</evidence>
<proteinExistence type="predicted"/>
<accession>A0ABU6XP04</accession>
<evidence type="ECO:0000256" key="1">
    <source>
        <dbReference type="SAM" id="Phobius"/>
    </source>
</evidence>
<protein>
    <recommendedName>
        <fullName evidence="4">Transmembrane protein</fullName>
    </recommendedName>
</protein>
<gene>
    <name evidence="2" type="ORF">PIB30_069765</name>
</gene>
<organism evidence="2 3">
    <name type="scientific">Stylosanthes scabra</name>
    <dbReference type="NCBI Taxonomy" id="79078"/>
    <lineage>
        <taxon>Eukaryota</taxon>
        <taxon>Viridiplantae</taxon>
        <taxon>Streptophyta</taxon>
        <taxon>Embryophyta</taxon>
        <taxon>Tracheophyta</taxon>
        <taxon>Spermatophyta</taxon>
        <taxon>Magnoliopsida</taxon>
        <taxon>eudicotyledons</taxon>
        <taxon>Gunneridae</taxon>
        <taxon>Pentapetalae</taxon>
        <taxon>rosids</taxon>
        <taxon>fabids</taxon>
        <taxon>Fabales</taxon>
        <taxon>Fabaceae</taxon>
        <taxon>Papilionoideae</taxon>
        <taxon>50 kb inversion clade</taxon>
        <taxon>dalbergioids sensu lato</taxon>
        <taxon>Dalbergieae</taxon>
        <taxon>Pterocarpus clade</taxon>
        <taxon>Stylosanthes</taxon>
    </lineage>
</organism>
<keyword evidence="1" id="KW-0472">Membrane</keyword>
<feature type="transmembrane region" description="Helical" evidence="1">
    <location>
        <begin position="52"/>
        <end position="72"/>
    </location>
</feature>
<keyword evidence="1" id="KW-0812">Transmembrane</keyword>
<comment type="caution">
    <text evidence="2">The sequence shown here is derived from an EMBL/GenBank/DDBJ whole genome shotgun (WGS) entry which is preliminary data.</text>
</comment>
<reference evidence="2 3" key="1">
    <citation type="journal article" date="2023" name="Plants (Basel)">
        <title>Bridging the Gap: Combining Genomics and Transcriptomics Approaches to Understand Stylosanthes scabra, an Orphan Legume from the Brazilian Caatinga.</title>
        <authorList>
            <person name="Ferreira-Neto J.R.C."/>
            <person name="da Silva M.D."/>
            <person name="Binneck E."/>
            <person name="de Melo N.F."/>
            <person name="da Silva R.H."/>
            <person name="de Melo A.L.T.M."/>
            <person name="Pandolfi V."/>
            <person name="Bustamante F.O."/>
            <person name="Brasileiro-Vidal A.C."/>
            <person name="Benko-Iseppon A.M."/>
        </authorList>
    </citation>
    <scope>NUCLEOTIDE SEQUENCE [LARGE SCALE GENOMIC DNA]</scope>
    <source>
        <tissue evidence="2">Leaves</tissue>
    </source>
</reference>
<name>A0ABU6XP04_9FABA</name>